<keyword evidence="6 8" id="KW-0560">Oxidoreductase</keyword>
<evidence type="ECO:0000256" key="7">
    <source>
        <dbReference type="ARBA" id="ARBA00049922"/>
    </source>
</evidence>
<comment type="similarity">
    <text evidence="1 8">Belongs to the FAD-dependent oxidoreductase 2 family. FRD/SDH subfamily.</text>
</comment>
<dbReference type="NCBIfam" id="TIGR01813">
    <property type="entry name" value="flavo_cyto_c"/>
    <property type="match status" value="1"/>
</dbReference>
<sequence>MKFVGIVGTNAKTSYNRLLLNFMAKHFTEDEIEIIEIDTVPMFNETDDQTNHPAIQDIAQKIQDADGVIIGTPEHNHSIPSALKSVIEWLSFKIHPLEDKPVMIVGASYSVQGSSRSQLHLRQILDAPGVNAIVMPGSEFLLGQAHTAFDEDNNLKDERTVKFLESCFKKFKRFTQVATILSIPEELNFKPGEYHVTAVGHNGDLPMVVRFSENRIESIDIDSSGETEGIADLVFKRIPEEIIEGQTLNVDTISGASLTSNGVIDGVADAADQAGFDSNLLRKRPKNAQVNQSKSPIEMDMDVVVIGSGGAGLAAAAAALDEGASVAVLEKFPVIGGNTTRTGGQINAADPEWQRQFPAIKGELESLKKLYAYDSNDLPEEYRGYFNELKAELDQYFDDIENKGENYLFDSVNLHTIQTYFGGYRQDKDGNKIYGDAKLVHYLAEHAVETINWLKEKGVEFDESYVTEPVGATWRRAREPKEAEGFGFINPLLQYIEANNGQVLTETKADSFMIEDGQIIGINATGKDKQPIRIRVKKGVVLATGGYGANIKLIKQYDNYWKSLPDNIPTTNSPALTGDGILMGQSVDADVVGMEFVQLMPSADPITGNIFSGIDCPPTDFVFVNKEGKRFVDEYASRDVLANALFEQGGVIYNISDAEIAKTRFNSTDEKLENDIKNKACFKADTLEDLAKQIDIDPEIFVDTIEKYNSYVEEGYDPEFHKSSFNHKVEVAPFYATPRSPATHHTMGGLKINSKTQVMDTKGHTIKGLYAAGEVAGGIHAGNRLGGNALADIFIFGRLAGHQAATETAN</sequence>
<feature type="domain" description="FMN-binding" evidence="9">
    <location>
        <begin position="200"/>
        <end position="274"/>
    </location>
</feature>
<reference evidence="10 11" key="1">
    <citation type="submission" date="2017-09" db="EMBL/GenBank/DDBJ databases">
        <title>Bacterial strain isolated from the female urinary microbiota.</title>
        <authorList>
            <person name="Thomas-White K."/>
            <person name="Kumar N."/>
            <person name="Forster S."/>
            <person name="Putonti C."/>
            <person name="Lawley T."/>
            <person name="Wolfe A.J."/>
        </authorList>
    </citation>
    <scope>NUCLEOTIDE SEQUENCE [LARGE SCALE GENOMIC DNA]</scope>
    <source>
        <strain evidence="10 11">UMB0240</strain>
    </source>
</reference>
<dbReference type="EC" id="1.3.99.33" evidence="2 8"/>
<proteinExistence type="inferred from homology"/>
<evidence type="ECO:0000256" key="4">
    <source>
        <dbReference type="ARBA" id="ARBA00022630"/>
    </source>
</evidence>
<dbReference type="Pfam" id="PF00890">
    <property type="entry name" value="FAD_binding_2"/>
    <property type="match status" value="2"/>
</dbReference>
<evidence type="ECO:0000256" key="8">
    <source>
        <dbReference type="RuleBase" id="RU366062"/>
    </source>
</evidence>
<dbReference type="InterPro" id="IPR050315">
    <property type="entry name" value="FAD-oxidoreductase_2"/>
</dbReference>
<dbReference type="GO" id="GO:0010181">
    <property type="term" value="F:FMN binding"/>
    <property type="evidence" value="ECO:0007669"/>
    <property type="project" value="InterPro"/>
</dbReference>
<dbReference type="InterPro" id="IPR007329">
    <property type="entry name" value="FMN-bd"/>
</dbReference>
<dbReference type="SMART" id="SM00900">
    <property type="entry name" value="FMN_bind"/>
    <property type="match status" value="1"/>
</dbReference>
<dbReference type="SUPFAM" id="SSF52218">
    <property type="entry name" value="Flavoproteins"/>
    <property type="match status" value="1"/>
</dbReference>
<dbReference type="Gene3D" id="3.50.50.60">
    <property type="entry name" value="FAD/NAD(P)-binding domain"/>
    <property type="match status" value="2"/>
</dbReference>
<keyword evidence="4 8" id="KW-0285">Flavoprotein</keyword>
<dbReference type="PANTHER" id="PTHR43400">
    <property type="entry name" value="FUMARATE REDUCTASE"/>
    <property type="match status" value="1"/>
</dbReference>
<comment type="cofactor">
    <cofactor evidence="8">
        <name>FMN</name>
        <dbReference type="ChEBI" id="CHEBI:58210"/>
    </cofactor>
    <text evidence="8">Binds 1 or 2 FMN covalently per subunit.</text>
</comment>
<evidence type="ECO:0000313" key="11">
    <source>
        <dbReference type="Proteomes" id="UP000235701"/>
    </source>
</evidence>
<name>A0A2N6UEB9_9LACT</name>
<dbReference type="EMBL" id="PNHQ01000008">
    <property type="protein sequence ID" value="PMC79906.1"/>
    <property type="molecule type" value="Genomic_DNA"/>
</dbReference>
<evidence type="ECO:0000256" key="6">
    <source>
        <dbReference type="ARBA" id="ARBA00023002"/>
    </source>
</evidence>
<evidence type="ECO:0000256" key="2">
    <source>
        <dbReference type="ARBA" id="ARBA00013137"/>
    </source>
</evidence>
<gene>
    <name evidence="10" type="ORF">CJ191_04655</name>
</gene>
<dbReference type="Pfam" id="PF03358">
    <property type="entry name" value="FMN_red"/>
    <property type="match status" value="1"/>
</dbReference>
<accession>A0A2N6UEB9</accession>
<keyword evidence="11" id="KW-1185">Reference proteome</keyword>
<dbReference type="Gene3D" id="3.90.700.10">
    <property type="entry name" value="Succinate dehydrogenase/fumarate reductase flavoprotein, catalytic domain"/>
    <property type="match status" value="1"/>
</dbReference>
<dbReference type="Proteomes" id="UP000235701">
    <property type="component" value="Unassembled WGS sequence"/>
</dbReference>
<evidence type="ECO:0000256" key="1">
    <source>
        <dbReference type="ARBA" id="ARBA00008040"/>
    </source>
</evidence>
<dbReference type="GO" id="GO:0033765">
    <property type="term" value="F:steroid dehydrogenase activity, acting on the CH-CH group of donors"/>
    <property type="evidence" value="ECO:0007669"/>
    <property type="project" value="UniProtKB-ARBA"/>
</dbReference>
<evidence type="ECO:0000313" key="10">
    <source>
        <dbReference type="EMBL" id="PMC79906.1"/>
    </source>
</evidence>
<dbReference type="SUPFAM" id="SSF51905">
    <property type="entry name" value="FAD/NAD(P)-binding domain"/>
    <property type="match status" value="1"/>
</dbReference>
<dbReference type="SUPFAM" id="SSF56425">
    <property type="entry name" value="Succinate dehydrogenase/fumarate reductase flavoprotein, catalytic domain"/>
    <property type="match status" value="1"/>
</dbReference>
<dbReference type="Gene3D" id="3.40.50.360">
    <property type="match status" value="1"/>
</dbReference>
<dbReference type="PANTHER" id="PTHR43400:SF7">
    <property type="entry name" value="FAD-DEPENDENT OXIDOREDUCTASE 2 FAD BINDING DOMAIN-CONTAINING PROTEIN"/>
    <property type="match status" value="1"/>
</dbReference>
<dbReference type="OrthoDB" id="9806724at2"/>
<comment type="caution">
    <text evidence="10">The sequence shown here is derived from an EMBL/GenBank/DDBJ whole genome shotgun (WGS) entry which is preliminary data.</text>
</comment>
<dbReference type="InterPro" id="IPR036188">
    <property type="entry name" value="FAD/NAD-bd_sf"/>
</dbReference>
<dbReference type="Gene3D" id="3.90.1010.20">
    <property type="match status" value="1"/>
</dbReference>
<dbReference type="GO" id="GO:0016020">
    <property type="term" value="C:membrane"/>
    <property type="evidence" value="ECO:0007669"/>
    <property type="project" value="InterPro"/>
</dbReference>
<dbReference type="InterPro" id="IPR005025">
    <property type="entry name" value="FMN_Rdtase-like_dom"/>
</dbReference>
<dbReference type="RefSeq" id="WP_070468468.1">
    <property type="nucleotide sequence ID" value="NZ_PNHQ01000008.1"/>
</dbReference>
<dbReference type="AlphaFoldDB" id="A0A2N6UEB9"/>
<dbReference type="Pfam" id="PF04205">
    <property type="entry name" value="FMN_bind"/>
    <property type="match status" value="1"/>
</dbReference>
<protein>
    <recommendedName>
        <fullName evidence="3 8">Urocanate reductase</fullName>
        <ecNumber evidence="2 8">1.3.99.33</ecNumber>
    </recommendedName>
</protein>
<dbReference type="InterPro" id="IPR029039">
    <property type="entry name" value="Flavoprotein-like_sf"/>
</dbReference>
<evidence type="ECO:0000259" key="9">
    <source>
        <dbReference type="SMART" id="SM00900"/>
    </source>
</evidence>
<keyword evidence="5 8" id="KW-0274">FAD</keyword>
<comment type="catalytic activity">
    <reaction evidence="7 8">
        <text>dihydrourocanate + A = urocanate + AH2</text>
        <dbReference type="Rhea" id="RHEA:36059"/>
        <dbReference type="ChEBI" id="CHEBI:13193"/>
        <dbReference type="ChEBI" id="CHEBI:17499"/>
        <dbReference type="ChEBI" id="CHEBI:27247"/>
        <dbReference type="ChEBI" id="CHEBI:72991"/>
        <dbReference type="EC" id="1.3.99.33"/>
    </reaction>
</comment>
<evidence type="ECO:0000256" key="3">
    <source>
        <dbReference type="ARBA" id="ARBA00015872"/>
    </source>
</evidence>
<evidence type="ECO:0000256" key="5">
    <source>
        <dbReference type="ARBA" id="ARBA00022827"/>
    </source>
</evidence>
<organism evidence="10 11">
    <name type="scientific">Aerococcus viridans</name>
    <dbReference type="NCBI Taxonomy" id="1377"/>
    <lineage>
        <taxon>Bacteria</taxon>
        <taxon>Bacillati</taxon>
        <taxon>Bacillota</taxon>
        <taxon>Bacilli</taxon>
        <taxon>Lactobacillales</taxon>
        <taxon>Aerococcaceae</taxon>
        <taxon>Aerococcus</taxon>
    </lineage>
</organism>
<comment type="cofactor">
    <cofactor evidence="8">
        <name>FAD</name>
        <dbReference type="ChEBI" id="CHEBI:57692"/>
    </cofactor>
    <text evidence="8">Binds 1 FAD per subunit.</text>
</comment>
<dbReference type="InterPro" id="IPR003953">
    <property type="entry name" value="FAD-dep_OxRdtase_2_FAD-bd"/>
</dbReference>
<dbReference type="InterPro" id="IPR010960">
    <property type="entry name" value="Flavocytochrome_c"/>
</dbReference>
<dbReference type="InterPro" id="IPR027477">
    <property type="entry name" value="Succ_DH/fumarate_Rdtase_cat_sf"/>
</dbReference>